<keyword evidence="13" id="KW-1185">Reference proteome</keyword>
<dbReference type="PANTHER" id="PTHR42781">
    <property type="entry name" value="SPERMIDINE/PUTRESCINE IMPORT ATP-BINDING PROTEIN POTA"/>
    <property type="match status" value="1"/>
</dbReference>
<keyword evidence="5" id="KW-0547">Nucleotide-binding</keyword>
<evidence type="ECO:0000256" key="8">
    <source>
        <dbReference type="ARBA" id="ARBA00023004"/>
    </source>
</evidence>
<keyword evidence="9" id="KW-0406">Ion transport</keyword>
<dbReference type="RefSeq" id="WP_263075789.1">
    <property type="nucleotide sequence ID" value="NZ_CP089977.1"/>
</dbReference>
<sequence>MLIVNNLSISFDDKPILNHISFTLKAGQIACLLGASGCGKTTILRCIAGFEKPNTGNITLQDRTLVDAQQFVPAHQRNIGMVFQDYALFPHLTVADNIGFGLGNLDKHAKNARIDEMLSLIDMADYKHRYPHELSGGQQQRVALVRALAPKPRLVLLDEPFSNLDVELRTTLSKEVRTLLKSQGVSAILVTHDQAEAFAMADVVGMIADGKMEQWASPEALYHTPCSQKVARFIGEGVLYPIIAKHDNIAECIIGKIALSAPINPESSQLLIRPHDVKITKDGQGIAVTVLDKDFRGGYWLYTLSTHQGDLLLMQVSMAVNHQSHQVGDQLLVQIRRASTL</sequence>
<dbReference type="SUPFAM" id="SSF50331">
    <property type="entry name" value="MOP-like"/>
    <property type="match status" value="1"/>
</dbReference>
<keyword evidence="1" id="KW-0813">Transport</keyword>
<evidence type="ECO:0000256" key="6">
    <source>
        <dbReference type="ARBA" id="ARBA00022840"/>
    </source>
</evidence>
<dbReference type="InterPro" id="IPR003593">
    <property type="entry name" value="AAA+_ATPase"/>
</dbReference>
<organism evidence="12 13">
    <name type="scientific">Moraxella nasicaprae</name>
    <dbReference type="NCBI Taxonomy" id="2904122"/>
    <lineage>
        <taxon>Bacteria</taxon>
        <taxon>Pseudomonadati</taxon>
        <taxon>Pseudomonadota</taxon>
        <taxon>Gammaproteobacteria</taxon>
        <taxon>Moraxellales</taxon>
        <taxon>Moraxellaceae</taxon>
        <taxon>Moraxella</taxon>
    </lineage>
</organism>
<dbReference type="PROSITE" id="PS50893">
    <property type="entry name" value="ABC_TRANSPORTER_2"/>
    <property type="match status" value="1"/>
</dbReference>
<dbReference type="Pfam" id="PF00005">
    <property type="entry name" value="ABC_tran"/>
    <property type="match status" value="1"/>
</dbReference>
<keyword evidence="6 12" id="KW-0067">ATP-binding</keyword>
<dbReference type="InterPro" id="IPR027417">
    <property type="entry name" value="P-loop_NTPase"/>
</dbReference>
<dbReference type="Pfam" id="PF08402">
    <property type="entry name" value="TOBE_2"/>
    <property type="match status" value="1"/>
</dbReference>
<dbReference type="InterPro" id="IPR017871">
    <property type="entry name" value="ABC_transporter-like_CS"/>
</dbReference>
<dbReference type="InterPro" id="IPR003439">
    <property type="entry name" value="ABC_transporter-like_ATP-bd"/>
</dbReference>
<dbReference type="InterPro" id="IPR013611">
    <property type="entry name" value="Transp-assoc_OB_typ2"/>
</dbReference>
<dbReference type="GO" id="GO:0005524">
    <property type="term" value="F:ATP binding"/>
    <property type="evidence" value="ECO:0007669"/>
    <property type="project" value="UniProtKB-KW"/>
</dbReference>
<dbReference type="PANTHER" id="PTHR42781:SF5">
    <property type="entry name" value="PUTRESCINE TRANSPORT ATP-BINDING PROTEIN POTG"/>
    <property type="match status" value="1"/>
</dbReference>
<evidence type="ECO:0000313" key="12">
    <source>
        <dbReference type="EMBL" id="UXZ04303.1"/>
    </source>
</evidence>
<keyword evidence="8" id="KW-0408">Iron</keyword>
<keyword evidence="2" id="KW-1003">Cell membrane</keyword>
<dbReference type="InterPro" id="IPR050093">
    <property type="entry name" value="ABC_SmlMolc_Importer"/>
</dbReference>
<evidence type="ECO:0000256" key="10">
    <source>
        <dbReference type="ARBA" id="ARBA00023136"/>
    </source>
</evidence>
<dbReference type="SUPFAM" id="SSF52540">
    <property type="entry name" value="P-loop containing nucleoside triphosphate hydrolases"/>
    <property type="match status" value="1"/>
</dbReference>
<dbReference type="CDD" id="cd03259">
    <property type="entry name" value="ABC_Carb_Solutes_like"/>
    <property type="match status" value="1"/>
</dbReference>
<evidence type="ECO:0000256" key="7">
    <source>
        <dbReference type="ARBA" id="ARBA00022967"/>
    </source>
</evidence>
<gene>
    <name evidence="12" type="ORF">LU297_06775</name>
</gene>
<evidence type="ECO:0000256" key="4">
    <source>
        <dbReference type="ARBA" id="ARBA00022519"/>
    </source>
</evidence>
<feature type="domain" description="ABC transporter" evidence="11">
    <location>
        <begin position="2"/>
        <end position="234"/>
    </location>
</feature>
<keyword evidence="3" id="KW-0410">Iron transport</keyword>
<dbReference type="EMBL" id="CP089977">
    <property type="protein sequence ID" value="UXZ04303.1"/>
    <property type="molecule type" value="Genomic_DNA"/>
</dbReference>
<evidence type="ECO:0000256" key="3">
    <source>
        <dbReference type="ARBA" id="ARBA00022496"/>
    </source>
</evidence>
<protein>
    <submittedName>
        <fullName evidence="12">ABC transporter ATP-binding protein</fullName>
    </submittedName>
</protein>
<dbReference type="SMART" id="SM00382">
    <property type="entry name" value="AAA"/>
    <property type="match status" value="1"/>
</dbReference>
<evidence type="ECO:0000259" key="11">
    <source>
        <dbReference type="PROSITE" id="PS50893"/>
    </source>
</evidence>
<name>A0ABY6F2J7_9GAMM</name>
<proteinExistence type="predicted"/>
<dbReference type="PROSITE" id="PS00211">
    <property type="entry name" value="ABC_TRANSPORTER_1"/>
    <property type="match status" value="1"/>
</dbReference>
<dbReference type="InterPro" id="IPR008995">
    <property type="entry name" value="Mo/tungstate-bd_C_term_dom"/>
</dbReference>
<dbReference type="InterPro" id="IPR015853">
    <property type="entry name" value="ABC_transpr_FbpC"/>
</dbReference>
<evidence type="ECO:0000256" key="2">
    <source>
        <dbReference type="ARBA" id="ARBA00022475"/>
    </source>
</evidence>
<dbReference type="Gene3D" id="3.40.50.300">
    <property type="entry name" value="P-loop containing nucleotide triphosphate hydrolases"/>
    <property type="match status" value="1"/>
</dbReference>
<accession>A0ABY6F2J7</accession>
<keyword evidence="4" id="KW-0997">Cell inner membrane</keyword>
<keyword evidence="7" id="KW-1278">Translocase</keyword>
<evidence type="ECO:0000256" key="1">
    <source>
        <dbReference type="ARBA" id="ARBA00022448"/>
    </source>
</evidence>
<reference evidence="12" key="1">
    <citation type="submission" date="2021-12" db="EMBL/GenBank/DDBJ databases">
        <title>taxonomy of Moraxella sp. ZY201224.</title>
        <authorList>
            <person name="Li F."/>
        </authorList>
    </citation>
    <scope>NUCLEOTIDE SEQUENCE</scope>
    <source>
        <strain evidence="12">ZY201224</strain>
    </source>
</reference>
<evidence type="ECO:0000256" key="5">
    <source>
        <dbReference type="ARBA" id="ARBA00022741"/>
    </source>
</evidence>
<dbReference type="Proteomes" id="UP001063782">
    <property type="component" value="Chromosome"/>
</dbReference>
<evidence type="ECO:0000256" key="9">
    <source>
        <dbReference type="ARBA" id="ARBA00023065"/>
    </source>
</evidence>
<evidence type="ECO:0000313" key="13">
    <source>
        <dbReference type="Proteomes" id="UP001063782"/>
    </source>
</evidence>
<keyword evidence="10" id="KW-0472">Membrane</keyword>